<dbReference type="Gene3D" id="3.40.50.12780">
    <property type="entry name" value="N-terminal domain of ligase-like"/>
    <property type="match status" value="1"/>
</dbReference>
<protein>
    <submittedName>
        <fullName evidence="3">Acyl-protein synthetase</fullName>
    </submittedName>
</protein>
<organism evidence="3 4">
    <name type="scientific">Paenibacillus piri</name>
    <dbReference type="NCBI Taxonomy" id="2547395"/>
    <lineage>
        <taxon>Bacteria</taxon>
        <taxon>Bacillati</taxon>
        <taxon>Bacillota</taxon>
        <taxon>Bacilli</taxon>
        <taxon>Bacillales</taxon>
        <taxon>Paenibacillaceae</taxon>
        <taxon>Paenibacillus</taxon>
    </lineage>
</organism>
<dbReference type="InterPro" id="IPR007534">
    <property type="entry name" value="LuxE"/>
</dbReference>
<dbReference type="EMBL" id="SMRT01000016">
    <property type="protein sequence ID" value="TDF93499.1"/>
    <property type="molecule type" value="Genomic_DNA"/>
</dbReference>
<dbReference type="InterPro" id="IPR042099">
    <property type="entry name" value="ANL_N_sf"/>
</dbReference>
<comment type="caution">
    <text evidence="3">The sequence shown here is derived from an EMBL/GenBank/DDBJ whole genome shotgun (WGS) entry which is preliminary data.</text>
</comment>
<reference evidence="3 4" key="1">
    <citation type="submission" date="2019-03" db="EMBL/GenBank/DDBJ databases">
        <title>This is whole genome sequence of Paenibacillus sp MS74 strain.</title>
        <authorList>
            <person name="Trinh H.N."/>
        </authorList>
    </citation>
    <scope>NUCLEOTIDE SEQUENCE [LARGE SCALE GENOMIC DNA]</scope>
    <source>
        <strain evidence="3 4">MS74</strain>
    </source>
</reference>
<name>A0A4R5KDR5_9BACL</name>
<evidence type="ECO:0000313" key="3">
    <source>
        <dbReference type="EMBL" id="TDF93499.1"/>
    </source>
</evidence>
<dbReference type="Pfam" id="PF04443">
    <property type="entry name" value="LuxE"/>
    <property type="match status" value="1"/>
</dbReference>
<dbReference type="GO" id="GO:0008218">
    <property type="term" value="P:bioluminescence"/>
    <property type="evidence" value="ECO:0007669"/>
    <property type="project" value="InterPro"/>
</dbReference>
<accession>A0A4R5KDR5</accession>
<dbReference type="OrthoDB" id="182577at2"/>
<evidence type="ECO:0000259" key="2">
    <source>
        <dbReference type="Pfam" id="PF04443"/>
    </source>
</evidence>
<feature type="transmembrane region" description="Helical" evidence="1">
    <location>
        <begin position="185"/>
        <end position="202"/>
    </location>
</feature>
<keyword evidence="1" id="KW-0472">Membrane</keyword>
<keyword evidence="1" id="KW-0812">Transmembrane</keyword>
<feature type="domain" description="Acyl-protein synthetase LuxE" evidence="2">
    <location>
        <begin position="5"/>
        <end position="353"/>
    </location>
</feature>
<dbReference type="RefSeq" id="WP_133233911.1">
    <property type="nucleotide sequence ID" value="NZ_SMRT01000016.1"/>
</dbReference>
<keyword evidence="1" id="KW-1133">Transmembrane helix</keyword>
<gene>
    <name evidence="3" type="ORF">E1757_26565</name>
</gene>
<dbReference type="AlphaFoldDB" id="A0A4R5KDR5"/>
<evidence type="ECO:0000256" key="1">
    <source>
        <dbReference type="SAM" id="Phobius"/>
    </source>
</evidence>
<dbReference type="Proteomes" id="UP000295636">
    <property type="component" value="Unassembled WGS sequence"/>
</dbReference>
<proteinExistence type="predicted"/>
<dbReference type="GO" id="GO:0047474">
    <property type="term" value="F:long-chain fatty acid--protein ligase activity"/>
    <property type="evidence" value="ECO:0007669"/>
    <property type="project" value="InterPro"/>
</dbReference>
<evidence type="ECO:0000313" key="4">
    <source>
        <dbReference type="Proteomes" id="UP000295636"/>
    </source>
</evidence>
<sequence>MINRILSSDNPYQLAREDKQSMLLKELNVLTAFHYQHCMLYQRIMDKTSVMTEADEIARLPYLPVQLFKMLDLFSLSDEERFKTLNSSGTTGQQVSRIHIDKLTSEMQTKALNMIVRSYLGKTRLPMIIADRNFLKNRTQFSARSAGTIGFSQFGHHHLYLFDEHMQLKESELIEFLEKFQGQKIFLFGFTFIIWEYLLNYFRRTNRTLDLKGSILIHGGGWKKLQSQSVSDAVFKDLLKKQFNITHVYDYYGMVEQVGSIYMQCEYGYLHTPDFAEVIIRHEETFEPVSHGNSGLIQVLSILPRSYPGHSLLTEDRGMIIGEDDCACGRKGKYFIVHGRLPKAEARGCSDTFTSE</sequence>
<keyword evidence="4" id="KW-1185">Reference proteome</keyword>